<dbReference type="PhylomeDB" id="A0A0G4H4L6"/>
<dbReference type="InParanoid" id="A0A0G4H4L6"/>
<accession>A0A0G4H4L6</accession>
<dbReference type="EMBL" id="CDMY01001000">
    <property type="protein sequence ID" value="CEM38733.1"/>
    <property type="molecule type" value="Genomic_DNA"/>
</dbReference>
<feature type="domain" description="T6SS Phospholipase effector Tle1-like catalytic" evidence="1">
    <location>
        <begin position="10"/>
        <end position="128"/>
    </location>
</feature>
<reference evidence="2 3" key="1">
    <citation type="submission" date="2014-11" db="EMBL/GenBank/DDBJ databases">
        <authorList>
            <person name="Zhu J."/>
            <person name="Qi W."/>
            <person name="Song R."/>
        </authorList>
    </citation>
    <scope>NUCLEOTIDE SEQUENCE [LARGE SCALE GENOMIC DNA]</scope>
</reference>
<dbReference type="InterPro" id="IPR018712">
    <property type="entry name" value="Tle1-like_cat"/>
</dbReference>
<dbReference type="VEuPathDB" id="CryptoDB:Vbra_1839"/>
<keyword evidence="3" id="KW-1185">Reference proteome</keyword>
<proteinExistence type="predicted"/>
<evidence type="ECO:0000313" key="2">
    <source>
        <dbReference type="EMBL" id="CEM38733.1"/>
    </source>
</evidence>
<sequence>MGASYMAEDDRKRATGFLGLFDAVADTISLKYDVTKLVLDVAPTTDHVYHAISLDERVGECRQRGTFDAFSIAFKPSAYETEKPTYSTVKGQEPHIENVWFEGDHSDVGGGYPEGDRLAYLPLRWMLEKAESAGLKLIDNWQKRIPTYMDLLTATAHDKSSEATWKSQVSKAPLVEKAWNDMRKQAVETRPRGTFKCFFSAMNVQKIARPLLHRFVLDRFHLRMELPRSLCCQHFPLIDRPLYSDEKANEPTDHVANTIRFVPKGTRPDGLEEYDIETKTTGGTLMIYQVLFTPAEPVSIPIKFADDTWHAVSSSPTCQADHLLLACCVTERMRPTCNVHELQGEMERFQRATSKREQLCKARHPSK</sequence>
<name>A0A0G4H4L6_VITBC</name>
<protein>
    <recommendedName>
        <fullName evidence="1">T6SS Phospholipase effector Tle1-like catalytic domain-containing protein</fullName>
    </recommendedName>
</protein>
<dbReference type="OrthoDB" id="3162439at2759"/>
<evidence type="ECO:0000313" key="3">
    <source>
        <dbReference type="Proteomes" id="UP000041254"/>
    </source>
</evidence>
<dbReference type="Proteomes" id="UP000041254">
    <property type="component" value="Unassembled WGS sequence"/>
</dbReference>
<gene>
    <name evidence="2" type="ORF">Vbra_1839</name>
</gene>
<evidence type="ECO:0000259" key="1">
    <source>
        <dbReference type="Pfam" id="PF09994"/>
    </source>
</evidence>
<dbReference type="AlphaFoldDB" id="A0A0G4H4L6"/>
<dbReference type="Pfam" id="PF09994">
    <property type="entry name" value="T6SS_Tle1-like_cat"/>
    <property type="match status" value="1"/>
</dbReference>
<dbReference type="PANTHER" id="PTHR33840:SF1">
    <property type="entry name" value="TLE1 PHOSPHOLIPASE DOMAIN-CONTAINING PROTEIN"/>
    <property type="match status" value="1"/>
</dbReference>
<dbReference type="PANTHER" id="PTHR33840">
    <property type="match status" value="1"/>
</dbReference>
<organism evidence="2 3">
    <name type="scientific">Vitrella brassicaformis (strain CCMP3155)</name>
    <dbReference type="NCBI Taxonomy" id="1169540"/>
    <lineage>
        <taxon>Eukaryota</taxon>
        <taxon>Sar</taxon>
        <taxon>Alveolata</taxon>
        <taxon>Colpodellida</taxon>
        <taxon>Vitrellaceae</taxon>
        <taxon>Vitrella</taxon>
    </lineage>
</organism>